<evidence type="ECO:0000313" key="4">
    <source>
        <dbReference type="Proteomes" id="UP001620626"/>
    </source>
</evidence>
<dbReference type="SMART" id="SM00908">
    <property type="entry name" value="Gal-bind_lectin"/>
    <property type="match status" value="1"/>
</dbReference>
<dbReference type="AlphaFoldDB" id="A0ABD2M159"/>
<dbReference type="EMBL" id="JBICBT010000192">
    <property type="protein sequence ID" value="KAL3121237.1"/>
    <property type="molecule type" value="Genomic_DNA"/>
</dbReference>
<dbReference type="GO" id="GO:0030246">
    <property type="term" value="F:carbohydrate binding"/>
    <property type="evidence" value="ECO:0007669"/>
    <property type="project" value="UniProtKB-KW"/>
</dbReference>
<sequence length="868" mass="99230">MLICYPGALDAEQSKFSFGMVPEQQFRVQNIAGNEVATKCAEMHRSVCKQSHDKKAKKMEGKHCKHGANWHGIRLSKPKDEEKKMHLEISFINKTYKFELSHLEFVFEFGNKQNLVTVLKDNNGNVINFLNDDENAIGKEYMARKTDKAILLSNYLGFWMLGLDILPMLNRETMHLHAFRDCGCEMHAWFLHPTENPEEASKASFADALPRIPKHCQTLANNSQLTIEGTPEIGKMLRVQFRISEKSKELSVRLLNKKGEFVMEIAITENGIKFSPDDLDVPNLPKSVSKKTLLKKHVNKYIQFDFVLYAYFYEVRVNRRKYVQFFPWHANWWMHESETADIATVKLNGSLFPESGTAEIIEETLEQYRDEKSFLNLAMPLLSGDSAVIRGQIDQNAKSVHFYLLHNTFDKNTYIGKVVLELTITFLADDQIKDNGENSDYLLNSVFRKALLRPGEAFELRLLLTNGNEKKSTIATSSKIKVTLFTLRANTEVINYGTQNYKIDNIRVKGDVTLFTTPIIKREPLNIKTMNFRVIVVNPPLAAGDSITFEGKLEKNAKYLSIFFLHNTLEPKNNENEIPFKIHFEFSEIYEENFMWLNSSLTKWGFPKLNDSGKENSRIFAGQEFKIEITVKEDKFELYIHGAHVKNYTHRVPPWVTNLLRIEGGLKGEPRITAKRGSAVITDLSKLERANANISLPIVLAFPVQLHFGNGDFLTIRGVVAEAKSDQSLAISVILLNGALETYRTVHSSIDQNEKVKKIGRVVLDMQFGAKELKCFERFNDCNLTKTSSSHPIKQPIKPGNSFNLTIYFYNESDYSVRLNNIVLFNMTFTLPHWAIQYLRIDGDLVTGNTTVSIASQAKNAEKKRVKQ</sequence>
<dbReference type="InterPro" id="IPR044156">
    <property type="entry name" value="Galectin-like"/>
</dbReference>
<protein>
    <recommendedName>
        <fullName evidence="2">Galectin domain-containing protein</fullName>
    </recommendedName>
</protein>
<comment type="caution">
    <text evidence="3">The sequence shown here is derived from an EMBL/GenBank/DDBJ whole genome shotgun (WGS) entry which is preliminary data.</text>
</comment>
<dbReference type="Proteomes" id="UP001620626">
    <property type="component" value="Unassembled WGS sequence"/>
</dbReference>
<gene>
    <name evidence="3" type="ORF">niasHT_000390</name>
</gene>
<keyword evidence="4" id="KW-1185">Reference proteome</keyword>
<name>A0ABD2M159_9BILA</name>
<reference evidence="3 4" key="1">
    <citation type="submission" date="2024-10" db="EMBL/GenBank/DDBJ databases">
        <authorList>
            <person name="Kim D."/>
        </authorList>
    </citation>
    <scope>NUCLEOTIDE SEQUENCE [LARGE SCALE GENOMIC DNA]</scope>
    <source>
        <strain evidence="3">BH-2024</strain>
    </source>
</reference>
<organism evidence="3 4">
    <name type="scientific">Heterodera trifolii</name>
    <dbReference type="NCBI Taxonomy" id="157864"/>
    <lineage>
        <taxon>Eukaryota</taxon>
        <taxon>Metazoa</taxon>
        <taxon>Ecdysozoa</taxon>
        <taxon>Nematoda</taxon>
        <taxon>Chromadorea</taxon>
        <taxon>Rhabditida</taxon>
        <taxon>Tylenchina</taxon>
        <taxon>Tylenchomorpha</taxon>
        <taxon>Tylenchoidea</taxon>
        <taxon>Heteroderidae</taxon>
        <taxon>Heteroderinae</taxon>
        <taxon>Heterodera</taxon>
    </lineage>
</organism>
<proteinExistence type="predicted"/>
<dbReference type="PANTHER" id="PTHR11346:SF176">
    <property type="entry name" value="32 KDA BETA-GALACTOSIDE-BINDING LECTIN LEC-3"/>
    <property type="match status" value="1"/>
</dbReference>
<evidence type="ECO:0000313" key="3">
    <source>
        <dbReference type="EMBL" id="KAL3121237.1"/>
    </source>
</evidence>
<evidence type="ECO:0000259" key="2">
    <source>
        <dbReference type="PROSITE" id="PS51304"/>
    </source>
</evidence>
<evidence type="ECO:0000256" key="1">
    <source>
        <dbReference type="ARBA" id="ARBA00022734"/>
    </source>
</evidence>
<feature type="domain" description="Galectin" evidence="2">
    <location>
        <begin position="533"/>
        <end position="678"/>
    </location>
</feature>
<dbReference type="PROSITE" id="PS51304">
    <property type="entry name" value="GALECTIN"/>
    <property type="match status" value="2"/>
</dbReference>
<dbReference type="InterPro" id="IPR013320">
    <property type="entry name" value="ConA-like_dom_sf"/>
</dbReference>
<feature type="domain" description="Galectin" evidence="2">
    <location>
        <begin position="700"/>
        <end position="855"/>
    </location>
</feature>
<dbReference type="PANTHER" id="PTHR11346">
    <property type="entry name" value="GALECTIN"/>
    <property type="match status" value="1"/>
</dbReference>
<dbReference type="Pfam" id="PF00337">
    <property type="entry name" value="Gal-bind_lectin"/>
    <property type="match status" value="2"/>
</dbReference>
<accession>A0ABD2M159</accession>
<dbReference type="SUPFAM" id="SSF49899">
    <property type="entry name" value="Concanavalin A-like lectins/glucanases"/>
    <property type="match status" value="2"/>
</dbReference>
<dbReference type="Gene3D" id="2.60.120.200">
    <property type="match status" value="2"/>
</dbReference>
<keyword evidence="1" id="KW-0430">Lectin</keyword>
<dbReference type="InterPro" id="IPR001079">
    <property type="entry name" value="Galectin_CRD"/>
</dbReference>
<dbReference type="SMART" id="SM00276">
    <property type="entry name" value="GLECT"/>
    <property type="match status" value="1"/>
</dbReference>